<dbReference type="Gene3D" id="3.40.50.300">
    <property type="entry name" value="P-loop containing nucleotide triphosphate hydrolases"/>
    <property type="match status" value="1"/>
</dbReference>
<evidence type="ECO:0000313" key="18">
    <source>
        <dbReference type="Proteomes" id="UP001155027"/>
    </source>
</evidence>
<feature type="binding site" evidence="14">
    <location>
        <position position="217"/>
    </location>
    <ligand>
        <name>Mg(2+)</name>
        <dbReference type="ChEBI" id="CHEBI:18420"/>
    </ligand>
</feature>
<dbReference type="InterPro" id="IPR028979">
    <property type="entry name" value="Ser_kin/Pase_Hpr-like_N_sf"/>
</dbReference>
<evidence type="ECO:0000256" key="5">
    <source>
        <dbReference type="ARBA" id="ARBA00022527"/>
    </source>
</evidence>
<feature type="domain" description="HPr(Ser) kinase/phosphorylase N-terminal" evidence="15">
    <location>
        <begin position="18"/>
        <end position="142"/>
    </location>
</feature>
<feature type="binding site" evidence="14">
    <location>
        <position position="175"/>
    </location>
    <ligand>
        <name>Mg(2+)</name>
        <dbReference type="ChEBI" id="CHEBI:18420"/>
    </ligand>
</feature>
<feature type="domain" description="HPr kinase/phosphorylase C-terminal" evidence="16">
    <location>
        <begin position="145"/>
        <end position="313"/>
    </location>
</feature>
<evidence type="ECO:0000256" key="6">
    <source>
        <dbReference type="ARBA" id="ARBA00022679"/>
    </source>
</evidence>
<evidence type="ECO:0000256" key="14">
    <source>
        <dbReference type="HAMAP-Rule" id="MF_01249"/>
    </source>
</evidence>
<keyword evidence="9 14" id="KW-0418">Kinase</keyword>
<dbReference type="GO" id="GO:0006109">
    <property type="term" value="P:regulation of carbohydrate metabolic process"/>
    <property type="evidence" value="ECO:0007669"/>
    <property type="project" value="UniProtKB-UniRule"/>
</dbReference>
<evidence type="ECO:0000256" key="1">
    <source>
        <dbReference type="ARBA" id="ARBA00001120"/>
    </source>
</evidence>
<keyword evidence="12 14" id="KW-0511">Multifunctional enzyme</keyword>
<reference evidence="17" key="1">
    <citation type="submission" date="2022-08" db="EMBL/GenBank/DDBJ databases">
        <title>Genomic Encyclopedia of Type Strains, Phase V (KMG-V): Genome sequencing to study the core and pangenomes of soil and plant-associated prokaryotes.</title>
        <authorList>
            <person name="Whitman W."/>
        </authorList>
    </citation>
    <scope>NUCLEOTIDE SEQUENCE</scope>
    <source>
        <strain evidence="17">0</strain>
    </source>
</reference>
<dbReference type="InterPro" id="IPR011104">
    <property type="entry name" value="Hpr_kin/Pase_C"/>
</dbReference>
<comment type="function">
    <text evidence="14">Catalyzes the ATP- as well as the pyrophosphate-dependent phosphorylation of a specific serine residue in HPr, a phosphocarrier protein of the phosphoenolpyruvate-dependent sugar phosphotransferase system (PTS). HprK/P also catalyzes the pyrophosphate-producing, inorganic phosphate-dependent dephosphorylation (phosphorolysis) of seryl-phosphorylated HPr (P-Ser-HPr).</text>
</comment>
<organism evidence="17 18">
    <name type="scientific">Salinibacter ruber</name>
    <dbReference type="NCBI Taxonomy" id="146919"/>
    <lineage>
        <taxon>Bacteria</taxon>
        <taxon>Pseudomonadati</taxon>
        <taxon>Rhodothermota</taxon>
        <taxon>Rhodothermia</taxon>
        <taxon>Rhodothermales</taxon>
        <taxon>Salinibacteraceae</taxon>
        <taxon>Salinibacter</taxon>
    </lineage>
</organism>
<comment type="cofactor">
    <cofactor evidence="2 14">
        <name>Mg(2+)</name>
        <dbReference type="ChEBI" id="CHEBI:18420"/>
    </cofactor>
</comment>
<dbReference type="PANTHER" id="PTHR30305">
    <property type="entry name" value="PROTEIN YJDM-RELATED"/>
    <property type="match status" value="1"/>
</dbReference>
<dbReference type="PANTHER" id="PTHR30305:SF1">
    <property type="entry name" value="HPR KINASE_PHOSPHORYLASE"/>
    <property type="match status" value="1"/>
</dbReference>
<evidence type="ECO:0000256" key="13">
    <source>
        <dbReference type="ARBA" id="ARBA00047657"/>
    </source>
</evidence>
<evidence type="ECO:0000256" key="7">
    <source>
        <dbReference type="ARBA" id="ARBA00022723"/>
    </source>
</evidence>
<dbReference type="GO" id="GO:0000155">
    <property type="term" value="F:phosphorelay sensor kinase activity"/>
    <property type="evidence" value="ECO:0007669"/>
    <property type="project" value="InterPro"/>
</dbReference>
<dbReference type="SUPFAM" id="SSF75138">
    <property type="entry name" value="HprK N-terminal domain-like"/>
    <property type="match status" value="1"/>
</dbReference>
<comment type="catalytic activity">
    <reaction evidence="13 14">
        <text>[HPr protein]-O-phospho-L-serine + phosphate + H(+) = [HPr protein]-L-serine + diphosphate</text>
        <dbReference type="Rhea" id="RHEA:46604"/>
        <dbReference type="Rhea" id="RHEA-COMP:11602"/>
        <dbReference type="Rhea" id="RHEA-COMP:11603"/>
        <dbReference type="ChEBI" id="CHEBI:15378"/>
        <dbReference type="ChEBI" id="CHEBI:29999"/>
        <dbReference type="ChEBI" id="CHEBI:33019"/>
        <dbReference type="ChEBI" id="CHEBI:43474"/>
        <dbReference type="ChEBI" id="CHEBI:83421"/>
    </reaction>
</comment>
<dbReference type="SUPFAM" id="SSF53795">
    <property type="entry name" value="PEP carboxykinase-like"/>
    <property type="match status" value="1"/>
</dbReference>
<comment type="subunit">
    <text evidence="4 14">Homohexamer.</text>
</comment>
<protein>
    <recommendedName>
        <fullName evidence="14">HPr kinase/phosphorylase</fullName>
        <shortName evidence="14">HPrK/P</shortName>
        <ecNumber evidence="14">2.7.11.-</ecNumber>
        <ecNumber evidence="14">2.7.4.-</ecNumber>
    </recommendedName>
    <alternativeName>
        <fullName evidence="14">HPr(Ser) kinase/phosphorylase</fullName>
    </alternativeName>
</protein>
<sequence>MDRPETFQKESISVAFMVRQLRETVGVEVTPVNDAVDASERSVTESTLHRPGLALAGYVDLFTHQRVQILGNTETRYLHQLDAADRRNAFGHLAQFDVPCIVLTDENELDAALVDRATDAGIPVYRTPLPTVQFMSSLRNFLADQFALQRAVHGSLVDVYGIGLLLIGKPGIGKSEVALDLVERGHRLVADDVVIATRRDESILMGAGTDLVQHFMEVRGLGLVDIRSMFGIRAIRFQKRIEIVVNMELWDEDKEYTRINMVKDTHDVLGIDLPMVRVPITPGKNITVICEVIAMNYLLRHYGHDPAEVFTERLRTRIQQDGPPAPRRGIEYFEQDYE</sequence>
<accession>A0A9X2PVY7</accession>
<dbReference type="Pfam" id="PF02603">
    <property type="entry name" value="Hpr_kinase_N"/>
    <property type="match status" value="1"/>
</dbReference>
<dbReference type="HAMAP" id="MF_01249">
    <property type="entry name" value="HPr_kinase"/>
    <property type="match status" value="1"/>
</dbReference>
<dbReference type="GO" id="GO:0004712">
    <property type="term" value="F:protein serine/threonine/tyrosine kinase activity"/>
    <property type="evidence" value="ECO:0007669"/>
    <property type="project" value="UniProtKB-UniRule"/>
</dbReference>
<dbReference type="GO" id="GO:0004674">
    <property type="term" value="F:protein serine/threonine kinase activity"/>
    <property type="evidence" value="ECO:0007669"/>
    <property type="project" value="UniProtKB-KW"/>
</dbReference>
<feature type="region of interest" description="Important for the catalytic mechanism of dephosphorylation" evidence="14">
    <location>
        <begin position="279"/>
        <end position="284"/>
    </location>
</feature>
<feature type="active site" evidence="14">
    <location>
        <position position="153"/>
    </location>
</feature>
<dbReference type="EC" id="2.7.11.-" evidence="14"/>
<evidence type="ECO:0000256" key="2">
    <source>
        <dbReference type="ARBA" id="ARBA00001946"/>
    </source>
</evidence>
<comment type="miscellaneous">
    <text evidence="14">Both phosphorylation and phosphorolysis are carried out by the same active site and suggest a common mechanism for both reactions.</text>
</comment>
<comment type="catalytic activity">
    <reaction evidence="1 14">
        <text>[HPr protein]-L-serine + ATP = [HPr protein]-O-phospho-L-serine + ADP + H(+)</text>
        <dbReference type="Rhea" id="RHEA:46600"/>
        <dbReference type="Rhea" id="RHEA-COMP:11602"/>
        <dbReference type="Rhea" id="RHEA-COMP:11603"/>
        <dbReference type="ChEBI" id="CHEBI:15378"/>
        <dbReference type="ChEBI" id="CHEBI:29999"/>
        <dbReference type="ChEBI" id="CHEBI:30616"/>
        <dbReference type="ChEBI" id="CHEBI:83421"/>
        <dbReference type="ChEBI" id="CHEBI:456216"/>
    </reaction>
</comment>
<dbReference type="EC" id="2.7.4.-" evidence="14"/>
<feature type="active site" description="Proton acceptor; for phosphorylation activity. Proton donor; for dephosphorylation activity" evidence="14">
    <location>
        <position position="192"/>
    </location>
</feature>
<evidence type="ECO:0000313" key="17">
    <source>
        <dbReference type="EMBL" id="MCS3677509.1"/>
    </source>
</evidence>
<dbReference type="AlphaFoldDB" id="A0A9X2PVY7"/>
<dbReference type="CDD" id="cd01918">
    <property type="entry name" value="HprK_C"/>
    <property type="match status" value="1"/>
</dbReference>
<dbReference type="FunFam" id="3.40.50.300:FF:000174">
    <property type="entry name" value="HPr kinase/phosphorylase"/>
    <property type="match status" value="1"/>
</dbReference>
<dbReference type="GO" id="GO:0000287">
    <property type="term" value="F:magnesium ion binding"/>
    <property type="evidence" value="ECO:0007669"/>
    <property type="project" value="UniProtKB-UniRule"/>
</dbReference>
<evidence type="ECO:0000256" key="11">
    <source>
        <dbReference type="ARBA" id="ARBA00022842"/>
    </source>
</evidence>
<keyword evidence="10 14" id="KW-0067">ATP-binding</keyword>
<keyword evidence="7 14" id="KW-0479">Metal-binding</keyword>
<comment type="caution">
    <text evidence="14">Lacks conserved residue(s) required for the propagation of feature annotation.</text>
</comment>
<proteinExistence type="inferred from homology"/>
<gene>
    <name evidence="14" type="primary">hprK</name>
    <name evidence="17" type="ORF">GGP71_001432</name>
</gene>
<comment type="domain">
    <text evidence="14">The Walker A ATP-binding motif also binds Pi and PPi.</text>
</comment>
<dbReference type="GO" id="GO:0005524">
    <property type="term" value="F:ATP binding"/>
    <property type="evidence" value="ECO:0007669"/>
    <property type="project" value="UniProtKB-UniRule"/>
</dbReference>
<evidence type="ECO:0000256" key="12">
    <source>
        <dbReference type="ARBA" id="ARBA00023268"/>
    </source>
</evidence>
<dbReference type="Pfam" id="PF07475">
    <property type="entry name" value="Hpr_kinase_C"/>
    <property type="match status" value="1"/>
</dbReference>
<evidence type="ECO:0000256" key="10">
    <source>
        <dbReference type="ARBA" id="ARBA00022840"/>
    </source>
</evidence>
<feature type="region of interest" description="Important for the catalytic mechanism of both phosphorylation and dephosphorylation" evidence="14">
    <location>
        <begin position="216"/>
        <end position="225"/>
    </location>
</feature>
<dbReference type="InterPro" id="IPR003755">
    <property type="entry name" value="HPr(Ser)_kin/Pase"/>
</dbReference>
<keyword evidence="6 14" id="KW-0808">Transferase</keyword>
<name>A0A9X2PVY7_9BACT</name>
<evidence type="ECO:0000256" key="9">
    <source>
        <dbReference type="ARBA" id="ARBA00022777"/>
    </source>
</evidence>
<evidence type="ECO:0000256" key="3">
    <source>
        <dbReference type="ARBA" id="ARBA00006883"/>
    </source>
</evidence>
<dbReference type="InterPro" id="IPR027417">
    <property type="entry name" value="P-loop_NTPase"/>
</dbReference>
<comment type="caution">
    <text evidence="17">The sequence shown here is derived from an EMBL/GenBank/DDBJ whole genome shotgun (WGS) entry which is preliminary data.</text>
</comment>
<comment type="similarity">
    <text evidence="3 14">Belongs to the HPrK/P family.</text>
</comment>
<dbReference type="Gene3D" id="3.40.1390.20">
    <property type="entry name" value="HprK N-terminal domain-like"/>
    <property type="match status" value="1"/>
</dbReference>
<evidence type="ECO:0000259" key="16">
    <source>
        <dbReference type="Pfam" id="PF07475"/>
    </source>
</evidence>
<dbReference type="RefSeq" id="WP_259079983.1">
    <property type="nucleotide sequence ID" value="NZ_JANUAU010000004.1"/>
</dbReference>
<dbReference type="Proteomes" id="UP001155027">
    <property type="component" value="Unassembled WGS sequence"/>
</dbReference>
<feature type="active site" evidence="14">
    <location>
        <position position="258"/>
    </location>
</feature>
<keyword evidence="5 14" id="KW-0723">Serine/threonine-protein kinase</keyword>
<evidence type="ECO:0000259" key="15">
    <source>
        <dbReference type="Pfam" id="PF02603"/>
    </source>
</evidence>
<dbReference type="EMBL" id="JANUAU010000004">
    <property type="protein sequence ID" value="MCS3677509.1"/>
    <property type="molecule type" value="Genomic_DNA"/>
</dbReference>
<dbReference type="InterPro" id="IPR011126">
    <property type="entry name" value="Hpr_kin/Pase_Hpr_N"/>
</dbReference>
<feature type="active site" evidence="14">
    <location>
        <position position="174"/>
    </location>
</feature>
<dbReference type="NCBIfam" id="TIGR00679">
    <property type="entry name" value="hpr-ser"/>
    <property type="match status" value="1"/>
</dbReference>
<evidence type="ECO:0000256" key="8">
    <source>
        <dbReference type="ARBA" id="ARBA00022741"/>
    </source>
</evidence>
<keyword evidence="8 14" id="KW-0547">Nucleotide-binding</keyword>
<evidence type="ECO:0000256" key="4">
    <source>
        <dbReference type="ARBA" id="ARBA00011643"/>
    </source>
</evidence>
<keyword evidence="11 14" id="KW-0460">Magnesium</keyword>